<keyword evidence="1" id="KW-0547">Nucleotide-binding</keyword>
<evidence type="ECO:0000313" key="4">
    <source>
        <dbReference type="Proteomes" id="UP001057375"/>
    </source>
</evidence>
<comment type="caution">
    <text evidence="3">The sequence shown here is derived from an EMBL/GenBank/DDBJ whole genome shotgun (WGS) entry which is preliminary data.</text>
</comment>
<evidence type="ECO:0000256" key="1">
    <source>
        <dbReference type="ARBA" id="ARBA00022741"/>
    </source>
</evidence>
<sequence>MQYSGARLEIPRFVRDSVIFLPINNYSLKEMTDIMSELIQSRIGGENVTEMFSIMTTAFVMSLEKSREHGLINSYSLREVLKVIELYQATRTSSSPPSFMSIVSLVLFAKFDSFTRKNLIQNLVRDLKIADVPKDVQAVEDSNAQISVKELISNGQRLVQIGNSIINCGSVNIYPGLRTSEQDHDDGHATVLQVMQKKEEEEEEEEDAFAVFSESEEEEEEARRIHSTKMVMSSALEKKDIPTFERPLAHTLGQKQLEVTEKISSILATQRAIILSGMSGTGKSKILQILAKLCRKNLHTIQLNCDSEVGNVVGRNEPVVSKSALDLGQTIQTAIKQIITPSSSTTSEKDEQEESHFDCLNIQTYGKKLKKLRRHLYKLLGGNVTARKFALKHLESLSPLFKNAKFIQNNSSSVMNIGFVESPLISAMKNGDWVALESLQAAKSDVFERLNSLTEEDMRLDLYEKDANTVFLKEQPGVRLKIENGEIPIHPDFRLFMTVDPYSANATIIPASFQSRCVLISTEDFYSNESDLCDIAIRVLSQDDLLHLSKNEIHAYSSVLAQSFVKFRKHWSKKSVSLEDKQKFSVRAFFHTLNSFKILCAEYPDRDCAQMLYFVLKRYYGDMSVSQDSDFIIKTLDPMSKIGFSFENEDNLYDLSMGISFVEALCFKELLKSYSYEQSLLCFAYISKFIEYQNTTSPEIQLSSRTHLALLADFSNASENEDLIAADIRNRFALLKRLLKRKKIDMIGDVKVCEEEKDELSIIPAKLFIALKNAISCVAHDELNVRIVRAKMNELYCVTHCCMHLANPTPSMALTSQKRSAKLTDIHTSLCRFYTVFDYYCDNMDHHNLPHIVNIIDSFIMDSDKRIVPSLFPSIQDIRGFLSSSASSSSCPSIMFSNIYRNAYHILSKTIDIESGDYLNPEMFHLRQQSVNNTS</sequence>
<dbReference type="Proteomes" id="UP001057375">
    <property type="component" value="Unassembled WGS sequence"/>
</dbReference>
<evidence type="ECO:0000313" key="3">
    <source>
        <dbReference type="EMBL" id="GKT36063.1"/>
    </source>
</evidence>
<gene>
    <name evidence="3" type="ORF">ADUPG1_009094</name>
</gene>
<accession>A0ABQ5KUC5</accession>
<name>A0ABQ5KUC5_9EUKA</name>
<dbReference type="PANTHER" id="PTHR48103:SF2">
    <property type="entry name" value="MIDASIN"/>
    <property type="match status" value="1"/>
</dbReference>
<dbReference type="PANTHER" id="PTHR48103">
    <property type="entry name" value="MIDASIN-RELATED"/>
    <property type="match status" value="1"/>
</dbReference>
<evidence type="ECO:0000256" key="2">
    <source>
        <dbReference type="ARBA" id="ARBA00022840"/>
    </source>
</evidence>
<dbReference type="Gene3D" id="3.40.50.300">
    <property type="entry name" value="P-loop containing nucleotide triphosphate hydrolases"/>
    <property type="match status" value="2"/>
</dbReference>
<keyword evidence="4" id="KW-1185">Reference proteome</keyword>
<dbReference type="SUPFAM" id="SSF52540">
    <property type="entry name" value="P-loop containing nucleoside triphosphate hydrolases"/>
    <property type="match status" value="1"/>
</dbReference>
<proteinExistence type="predicted"/>
<dbReference type="EMBL" id="BQXS01011133">
    <property type="protein sequence ID" value="GKT36063.1"/>
    <property type="molecule type" value="Genomic_DNA"/>
</dbReference>
<organism evidence="3 4">
    <name type="scientific">Aduncisulcus paluster</name>
    <dbReference type="NCBI Taxonomy" id="2918883"/>
    <lineage>
        <taxon>Eukaryota</taxon>
        <taxon>Metamonada</taxon>
        <taxon>Carpediemonas-like organisms</taxon>
        <taxon>Aduncisulcus</taxon>
    </lineage>
</organism>
<dbReference type="InterPro" id="IPR027417">
    <property type="entry name" value="P-loop_NTPase"/>
</dbReference>
<feature type="non-terminal residue" evidence="3">
    <location>
        <position position="935"/>
    </location>
</feature>
<keyword evidence="2" id="KW-0067">ATP-binding</keyword>
<protein>
    <submittedName>
        <fullName evidence="3">Uncharacterized protein</fullName>
    </submittedName>
</protein>
<reference evidence="3" key="1">
    <citation type="submission" date="2022-03" db="EMBL/GenBank/DDBJ databases">
        <title>Draft genome sequence of Aduncisulcus paluster, a free-living microaerophilic Fornicata.</title>
        <authorList>
            <person name="Yuyama I."/>
            <person name="Kume K."/>
            <person name="Tamura T."/>
            <person name="Inagaki Y."/>
            <person name="Hashimoto T."/>
        </authorList>
    </citation>
    <scope>NUCLEOTIDE SEQUENCE</scope>
    <source>
        <strain evidence="3">NY0171</strain>
    </source>
</reference>